<dbReference type="InterPro" id="IPR000792">
    <property type="entry name" value="Tscrpt_reg_LuxR_C"/>
</dbReference>
<evidence type="ECO:0000313" key="3">
    <source>
        <dbReference type="Proteomes" id="UP000004471"/>
    </source>
</evidence>
<protein>
    <submittedName>
        <fullName evidence="2">Regulatory protein, LuxR</fullName>
    </submittedName>
</protein>
<dbReference type="InterPro" id="IPR036388">
    <property type="entry name" value="WH-like_DNA-bd_sf"/>
</dbReference>
<gene>
    <name evidence="2" type="ORF">PSYJA_29081</name>
</gene>
<feature type="domain" description="HTH luxR-type" evidence="1">
    <location>
        <begin position="209"/>
        <end position="266"/>
    </location>
</feature>
<dbReference type="Proteomes" id="UP000004471">
    <property type="component" value="Unassembled WGS sequence"/>
</dbReference>
<dbReference type="SUPFAM" id="SSF46894">
    <property type="entry name" value="C-terminal effector domain of the bipartite response regulators"/>
    <property type="match status" value="1"/>
</dbReference>
<dbReference type="GO" id="GO:0006355">
    <property type="term" value="P:regulation of DNA-templated transcription"/>
    <property type="evidence" value="ECO:0007669"/>
    <property type="project" value="InterPro"/>
</dbReference>
<evidence type="ECO:0000259" key="1">
    <source>
        <dbReference type="SMART" id="SM00421"/>
    </source>
</evidence>
<organism evidence="2 3">
    <name type="scientific">Pseudomonas syringae pv. japonica str. M301072</name>
    <dbReference type="NCBI Taxonomy" id="629262"/>
    <lineage>
        <taxon>Bacteria</taxon>
        <taxon>Pseudomonadati</taxon>
        <taxon>Pseudomonadota</taxon>
        <taxon>Gammaproteobacteria</taxon>
        <taxon>Pseudomonadales</taxon>
        <taxon>Pseudomonadaceae</taxon>
        <taxon>Pseudomonas</taxon>
        <taxon>Pseudomonas syringae</taxon>
    </lineage>
</organism>
<accession>F3FRF5</accession>
<proteinExistence type="predicted"/>
<reference evidence="2 3" key="1">
    <citation type="journal article" date="2011" name="PLoS Pathog.">
        <title>Dynamic evolution of pathogenicity revealed by sequencing and comparative genomics of 19 Pseudomonas syringae isolates.</title>
        <authorList>
            <person name="Baltrus D.A."/>
            <person name="Nishimura M.T."/>
            <person name="Romanchuk A."/>
            <person name="Chang J.H."/>
            <person name="Mukhtar M.S."/>
            <person name="Cherkis K."/>
            <person name="Roach J."/>
            <person name="Grant S.R."/>
            <person name="Jones C.D."/>
            <person name="Dangl J.L."/>
        </authorList>
    </citation>
    <scope>NUCLEOTIDE SEQUENCE [LARGE SCALE GENOMIC DNA]</scope>
    <source>
        <strain evidence="3">M301072PT</strain>
    </source>
</reference>
<dbReference type="EMBL" id="AEAH01001322">
    <property type="protein sequence ID" value="EGH32797.1"/>
    <property type="molecule type" value="Genomic_DNA"/>
</dbReference>
<name>F3FRF5_PSESX</name>
<dbReference type="GO" id="GO:0003677">
    <property type="term" value="F:DNA binding"/>
    <property type="evidence" value="ECO:0007669"/>
    <property type="project" value="InterPro"/>
</dbReference>
<evidence type="ECO:0000313" key="2">
    <source>
        <dbReference type="EMBL" id="EGH32797.1"/>
    </source>
</evidence>
<dbReference type="Gene3D" id="1.10.10.10">
    <property type="entry name" value="Winged helix-like DNA-binding domain superfamily/Winged helix DNA-binding domain"/>
    <property type="match status" value="1"/>
</dbReference>
<sequence>MGANVMEANLQMTGNQSAYFLELGKLIASVGDAGFASNMYQIIAASVPIDCLDLSEWTIDENEGSVISIQPLGQETADHKPMSLTVSQNQETLLARMLSVDDFLLVHLKLPSSVGQASSGPTGTYHCNLVSRKSNRRCVISLHRDHHQRDFSLHELSFLKNFSEALLPLLDRHARTTRTLCTAHADNEAVTQGGQQLQREFNDKLSQAEVRLSLREKEICLGILAGATVPELADKLHVKNSSIETYLKRAGAKLGVKGRHGLVKWMTGVSQTA</sequence>
<dbReference type="SMART" id="SM00421">
    <property type="entry name" value="HTH_LUXR"/>
    <property type="match status" value="1"/>
</dbReference>
<dbReference type="HOGENOM" id="CLU_076876_0_0_6"/>
<dbReference type="PATRIC" id="fig|629262.5.peg.4861"/>
<dbReference type="InterPro" id="IPR016032">
    <property type="entry name" value="Sig_transdc_resp-reg_C-effctor"/>
</dbReference>
<comment type="caution">
    <text evidence="2">The sequence shown here is derived from an EMBL/GenBank/DDBJ whole genome shotgun (WGS) entry which is preliminary data.</text>
</comment>
<dbReference type="Pfam" id="PF00196">
    <property type="entry name" value="GerE"/>
    <property type="match status" value="1"/>
</dbReference>
<dbReference type="AlphaFoldDB" id="F3FRF5"/>